<proteinExistence type="predicted"/>
<evidence type="ECO:0000313" key="2">
    <source>
        <dbReference type="Proteomes" id="UP001163324"/>
    </source>
</evidence>
<name>A0ACC0VA54_9HYPO</name>
<dbReference type="Proteomes" id="UP001163324">
    <property type="component" value="Chromosome 2"/>
</dbReference>
<organism evidence="1 2">
    <name type="scientific">Trichothecium roseum</name>
    <dbReference type="NCBI Taxonomy" id="47278"/>
    <lineage>
        <taxon>Eukaryota</taxon>
        <taxon>Fungi</taxon>
        <taxon>Dikarya</taxon>
        <taxon>Ascomycota</taxon>
        <taxon>Pezizomycotina</taxon>
        <taxon>Sordariomycetes</taxon>
        <taxon>Hypocreomycetidae</taxon>
        <taxon>Hypocreales</taxon>
        <taxon>Hypocreales incertae sedis</taxon>
        <taxon>Trichothecium</taxon>
    </lineage>
</organism>
<dbReference type="EMBL" id="CM047941">
    <property type="protein sequence ID" value="KAI9902600.1"/>
    <property type="molecule type" value="Genomic_DNA"/>
</dbReference>
<evidence type="ECO:0000313" key="1">
    <source>
        <dbReference type="EMBL" id="KAI9902600.1"/>
    </source>
</evidence>
<accession>A0ACC0VA54</accession>
<keyword evidence="2" id="KW-1185">Reference proteome</keyword>
<sequence>MSSDQLDAAEAQWREQFAAMRAALADLKLPALETKLENDIDDDDFGGYSSGTSGHDVWDYISDDGEGEDSSDYIEADGIDGSAEYGPEWLMAKCAEISAKNGLAADDFQAQILSVFQSGLPDDELQAHLTDLVGFEDLDFIIELLAHKIEVTAAQAPEQSTGKRLLSKSEREAALRRQDHEHKNAALAPAHAKEPEYPHVYRAYQAGNSLSVTGKKYGLPVGTERLQFEKYEEFMIPAGKKGTLGPGQKLVGIPDLDGLCRNTFRGYKALNRMQSLVFPVAYKTNENMLICAPTGAGKTDAAMLTVLHTIGQHIEPNPMENPEATDFAVNVDDFKIVYVAPMKALAAEITEKLGKRLAWLGIKCREYTGDMQLTKAEIVQTQIIVTTPEKWDVVTRKGTGDTELVQKVRLLIIDEVHMLHDERGAVLESLVARTERQVESTQSLIRIVGLSATLPNYVDVADFLKVNKQAGLFYFDASFRPVPLEQHFIGVKGKAGTKQSRDNIDQVAFDKVKEMLERDHQVMVFVHSRRDTMGTAKMLHQKAIDAVCVDLFDPTGHPKYELAVRDMKSSRSKDIRELLSKGIGIHHAGMARADRNLMERLFAEGVLKVLCCTATLAWGVNLPAAAVVIKGTQVYSAQDGKFVDLGILDVLQIFGRAGRPQFEDTGIGMICTTHDKLQHYLTAVTEQLPIESKFSTKLVDNLNAEIALGTVTSIPDAVQWIGYSYLFVRMKKSPITYGIEWAEIRDDPSLVQRRRQLAIQAARTLQQCQMIIFNENTEELRSKDIGRIASQFYILHTSIQVFNQMMKPQASEADILKMISMSGEFDNIQSRDSEANELMHLKNDIIPCDVAHGIDTPQAKTNILLQAYISRQQPEDFALMNDMNYVAQQSGRICRALFMLALNRRWGHQCLVLLTLTKSIEKRIWPYQHPLHQFDLPKPVLNQLDSKDHLTVEAMKEMEYAEIGGLVHNHSAGKNIGRILKNFPTINVEAEIAPLNRDVLRIKLYVEPNFQWRDQFHGTSESFYIWVENSETSEIYHHEFFILNRRKLYDDHELHFTIPLSDPLPKQIYVRAISDRWLGAETVTPVSFQHLIRPDTESVYTELLNLQPLPISALKNPGLEELYAQRFQFFNPMQTQIFHTLYHTAANVLLGSPTGSGKTVAAELAMWWAFRERPKSKVVYIAPMKALVRERVKDWGKRLAGPLGLKLVELTGDNTPDTRTIKDADIIITTPEKWDGISRSWQTRGYVRQVSLVIIDEIHLLAGDRGPILEIIVSRMNYIASSTKNAVRLLGMSTACANATDLANWLGVKEGLFNFRHSVRPVPLELYIDGFPEVRGFCPLMQSMNRPTFLAVKNHSPTKPVIVFVPSRRQTRLTAKDLINFCGMEDDPRRFLHMDEEDLQLNLARVKDDSLKEAINFGIGLHHAGLVESDRQLSEELFLNNKIQILIATSTLAWGVNLPAHLVVVKGTQFYDAKIEAYKDMDLTDVLQMLGRAGRPQFDNSGVARIFTQNAKKDFYKHFLHTGFPVESSLHTVLDNHLCAEVSAETVVNKQDALDYLTWTFFFRRLHKNPSYYGLEISAEDHSTIVAQQLANDYMVDMVSNSLKELADSGCVEVFPNGDVDSTPLGKIMSYYYLSHKTIRHLVRHAKAEASFADALSWMCRATEYDELPVRHNEDLINGTLSANLPLPGHTFGLPMWDPHVKAFLLLQAHMSRLELPITDYVGDQTSVLDQSIRIIQASIDVLAELGFLSSCLRMISLLQAIKSARWPDECPASILPGVDDDADDSTPLASVAAMQPQQLGKLADALGVPKSQRPSFSEAASRLPDVALSVPHKTALSLTAQLRRRNPLAERDARAYAPRFPKPQSEGWFVIAADVARDEVLGIKRLGWSARGGAGLSKGARPEAKAVLKLPEGREVGGGERKVDVLVVSDTYIGLEHRVTGVEIPAAPVVDGDGSDKKKQPEGGDAEKP</sequence>
<reference evidence="1" key="1">
    <citation type="submission" date="2022-10" db="EMBL/GenBank/DDBJ databases">
        <title>Complete Genome of Trichothecium roseum strain YXFP-22015, a Plant Pathogen Isolated from Citrus.</title>
        <authorList>
            <person name="Wang Y."/>
            <person name="Zhu L."/>
        </authorList>
    </citation>
    <scope>NUCLEOTIDE SEQUENCE</scope>
    <source>
        <strain evidence="1">YXFP-22015</strain>
    </source>
</reference>
<gene>
    <name evidence="1" type="ORF">N3K66_001952</name>
</gene>
<comment type="caution">
    <text evidence="1">The sequence shown here is derived from an EMBL/GenBank/DDBJ whole genome shotgun (WGS) entry which is preliminary data.</text>
</comment>
<protein>
    <submittedName>
        <fullName evidence="1">Uncharacterized protein</fullName>
    </submittedName>
</protein>